<dbReference type="RefSeq" id="WP_203652968.1">
    <property type="nucleotide sequence ID" value="NZ_BONR01000001.1"/>
</dbReference>
<proteinExistence type="predicted"/>
<organism evidence="2 3">
    <name type="scientific">Demequina activiva</name>
    <dbReference type="NCBI Taxonomy" id="1582364"/>
    <lineage>
        <taxon>Bacteria</taxon>
        <taxon>Bacillati</taxon>
        <taxon>Actinomycetota</taxon>
        <taxon>Actinomycetes</taxon>
        <taxon>Micrococcales</taxon>
        <taxon>Demequinaceae</taxon>
        <taxon>Demequina</taxon>
    </lineage>
</organism>
<feature type="transmembrane region" description="Helical" evidence="1">
    <location>
        <begin position="21"/>
        <end position="43"/>
    </location>
</feature>
<accession>A0A919Q392</accession>
<dbReference type="Proteomes" id="UP000652354">
    <property type="component" value="Unassembled WGS sequence"/>
</dbReference>
<comment type="caution">
    <text evidence="2">The sequence shown here is derived from an EMBL/GenBank/DDBJ whole genome shotgun (WGS) entry which is preliminary data.</text>
</comment>
<keyword evidence="1" id="KW-1133">Transmembrane helix</keyword>
<evidence type="ECO:0000313" key="3">
    <source>
        <dbReference type="Proteomes" id="UP000652354"/>
    </source>
</evidence>
<keyword evidence="3" id="KW-1185">Reference proteome</keyword>
<evidence type="ECO:0000256" key="1">
    <source>
        <dbReference type="SAM" id="Phobius"/>
    </source>
</evidence>
<reference evidence="2" key="1">
    <citation type="submission" date="2021-01" db="EMBL/GenBank/DDBJ databases">
        <title>Whole genome shotgun sequence of Demequina activiva NBRC 110675.</title>
        <authorList>
            <person name="Komaki H."/>
            <person name="Tamura T."/>
        </authorList>
    </citation>
    <scope>NUCLEOTIDE SEQUENCE</scope>
    <source>
        <strain evidence="2">NBRC 110675</strain>
    </source>
</reference>
<keyword evidence="1" id="KW-0812">Transmembrane</keyword>
<dbReference type="EMBL" id="BONR01000001">
    <property type="protein sequence ID" value="GIG53508.1"/>
    <property type="molecule type" value="Genomic_DNA"/>
</dbReference>
<keyword evidence="1" id="KW-0472">Membrane</keyword>
<protein>
    <recommendedName>
        <fullName evidence="4">TadE-like protein</fullName>
    </recommendedName>
</protein>
<evidence type="ECO:0008006" key="4">
    <source>
        <dbReference type="Google" id="ProtNLM"/>
    </source>
</evidence>
<sequence length="166" mass="16250">MRGGAAIRSAARRARAHPDAGGAIVEFLGVTVLLMVPLVYGVMAIAQVQAASYAAEGASRAAARGAAAAALDAWEAGQTDAEASAAAQARALAVVDLALEDFGVAGTGTVEIACDPGCSGPGAGVLARVQVTVPLPGMPGSIDAAVPLHVTVDATGHAAVDTWEAP</sequence>
<name>A0A919Q392_9MICO</name>
<dbReference type="AlphaFoldDB" id="A0A919Q392"/>
<gene>
    <name evidence="2" type="ORF">Dac01nite_02600</name>
</gene>
<evidence type="ECO:0000313" key="2">
    <source>
        <dbReference type="EMBL" id="GIG53508.1"/>
    </source>
</evidence>